<protein>
    <submittedName>
        <fullName evidence="1">Uncharacterized protein</fullName>
    </submittedName>
</protein>
<proteinExistence type="predicted"/>
<reference evidence="1 2" key="1">
    <citation type="journal article" date="2022" name="G3 (Bethesda)">
        <title>Evaluating Illumina-, Nanopore-, and PacBio-based genome assembly strategies with the bald notothen, Trematomus borchgrevinki.</title>
        <authorList>
            <person name="Rayamajhi N."/>
            <person name="Cheng C.C."/>
            <person name="Catchen J.M."/>
        </authorList>
    </citation>
    <scope>NUCLEOTIDE SEQUENCE [LARGE SCALE GENOMIC DNA]</scope>
    <source>
        <strain evidence="1">AGRC-2024</strain>
    </source>
</reference>
<comment type="caution">
    <text evidence="1">The sequence shown here is derived from an EMBL/GenBank/DDBJ whole genome shotgun (WGS) entry which is preliminary data.</text>
</comment>
<sequence length="188" mass="19792">MESLGHTDLLKSSSRGCVDVSASQERRTTCQQLGFGEAEIHHTYRADMGLDGSCAAPVGSPTAAELLAGLASQTDSPAITTPTKLSKTGVPLYNGGVVSPSATVEGSHAGVLAHTPNGYPAHTKGVVGVGSPMHQLTSRACLVESGDQTDHEKCPLVMRRINCDLRARQVQQQKRRCGENRGMGLRNS</sequence>
<dbReference type="Proteomes" id="UP001619887">
    <property type="component" value="Unassembled WGS sequence"/>
</dbReference>
<dbReference type="AlphaFoldDB" id="A0ABD2GTA0"/>
<dbReference type="EMBL" id="JBIYXZ010002075">
    <property type="protein sequence ID" value="KAL3057382.1"/>
    <property type="molecule type" value="Genomic_DNA"/>
</dbReference>
<accession>A0ABD2GTA0</accession>
<reference evidence="1 2" key="2">
    <citation type="journal article" date="2024" name="G3 (Bethesda)">
        <title>The genome of the cryopelagic Antarctic bald notothen, Trematomus borchgrevinki.</title>
        <authorList>
            <person name="Rayamajhi N."/>
            <person name="Rivera-Colon A.G."/>
            <person name="Minhas B.F."/>
            <person name="Cheng C.C."/>
            <person name="Catchen J.M."/>
        </authorList>
    </citation>
    <scope>NUCLEOTIDE SEQUENCE [LARGE SCALE GENOMIC DNA]</scope>
    <source>
        <strain evidence="1">AGRC-2024</strain>
    </source>
</reference>
<evidence type="ECO:0000313" key="2">
    <source>
        <dbReference type="Proteomes" id="UP001619887"/>
    </source>
</evidence>
<evidence type="ECO:0000313" key="1">
    <source>
        <dbReference type="EMBL" id="KAL3057382.1"/>
    </source>
</evidence>
<keyword evidence="2" id="KW-1185">Reference proteome</keyword>
<gene>
    <name evidence="1" type="ORF">OYC64_007790</name>
</gene>
<organism evidence="1 2">
    <name type="scientific">Pagothenia borchgrevinki</name>
    <name type="common">Bald rockcod</name>
    <name type="synonym">Trematomus borchgrevinki</name>
    <dbReference type="NCBI Taxonomy" id="8213"/>
    <lineage>
        <taxon>Eukaryota</taxon>
        <taxon>Metazoa</taxon>
        <taxon>Chordata</taxon>
        <taxon>Craniata</taxon>
        <taxon>Vertebrata</taxon>
        <taxon>Euteleostomi</taxon>
        <taxon>Actinopterygii</taxon>
        <taxon>Neopterygii</taxon>
        <taxon>Teleostei</taxon>
        <taxon>Neoteleostei</taxon>
        <taxon>Acanthomorphata</taxon>
        <taxon>Eupercaria</taxon>
        <taxon>Perciformes</taxon>
        <taxon>Notothenioidei</taxon>
        <taxon>Nototheniidae</taxon>
        <taxon>Pagothenia</taxon>
    </lineage>
</organism>
<name>A0ABD2GTA0_PAGBO</name>